<dbReference type="RefSeq" id="WP_235121491.1">
    <property type="nucleotide sequence ID" value="NZ_CP090978.1"/>
</dbReference>
<dbReference type="Pfam" id="PF06580">
    <property type="entry name" value="His_kinase"/>
    <property type="match status" value="1"/>
</dbReference>
<dbReference type="SUPFAM" id="SSF55874">
    <property type="entry name" value="ATPase domain of HSP90 chaperone/DNA topoisomerase II/histidine kinase"/>
    <property type="match status" value="1"/>
</dbReference>
<keyword evidence="5" id="KW-0597">Phosphoprotein</keyword>
<proteinExistence type="predicted"/>
<evidence type="ECO:0000256" key="3">
    <source>
        <dbReference type="ARBA" id="ARBA00012438"/>
    </source>
</evidence>
<evidence type="ECO:0000256" key="5">
    <source>
        <dbReference type="ARBA" id="ARBA00022553"/>
    </source>
</evidence>
<evidence type="ECO:0000256" key="8">
    <source>
        <dbReference type="ARBA" id="ARBA00022777"/>
    </source>
</evidence>
<gene>
    <name evidence="15" type="ORF">L0M14_07170</name>
</gene>
<dbReference type="SUPFAM" id="SSF158472">
    <property type="entry name" value="HAMP domain-like"/>
    <property type="match status" value="1"/>
</dbReference>
<evidence type="ECO:0000256" key="1">
    <source>
        <dbReference type="ARBA" id="ARBA00000085"/>
    </source>
</evidence>
<evidence type="ECO:0000259" key="14">
    <source>
        <dbReference type="PROSITE" id="PS50885"/>
    </source>
</evidence>
<dbReference type="InterPro" id="IPR036890">
    <property type="entry name" value="HATPase_C_sf"/>
</dbReference>
<evidence type="ECO:0000256" key="7">
    <source>
        <dbReference type="ARBA" id="ARBA00022741"/>
    </source>
</evidence>
<keyword evidence="12" id="KW-0812">Transmembrane</keyword>
<accession>A0ABY3SN57</accession>
<dbReference type="EMBL" id="CP090978">
    <property type="protein sequence ID" value="UJF34918.1"/>
    <property type="molecule type" value="Genomic_DNA"/>
</dbReference>
<dbReference type="EC" id="2.7.13.3" evidence="3"/>
<keyword evidence="11 12" id="KW-0472">Membrane</keyword>
<dbReference type="InterPro" id="IPR050640">
    <property type="entry name" value="Bact_2-comp_sensor_kinase"/>
</dbReference>
<evidence type="ECO:0000313" key="15">
    <source>
        <dbReference type="EMBL" id="UJF34918.1"/>
    </source>
</evidence>
<comment type="subcellular location">
    <subcellularLocation>
        <location evidence="2">Cell membrane</location>
        <topology evidence="2">Multi-pass membrane protein</topology>
    </subcellularLocation>
</comment>
<dbReference type="InterPro" id="IPR005467">
    <property type="entry name" value="His_kinase_dom"/>
</dbReference>
<keyword evidence="16" id="KW-1185">Reference proteome</keyword>
<organism evidence="15 16">
    <name type="scientific">Paenibacillus hexagrammi</name>
    <dbReference type="NCBI Taxonomy" id="2908839"/>
    <lineage>
        <taxon>Bacteria</taxon>
        <taxon>Bacillati</taxon>
        <taxon>Bacillota</taxon>
        <taxon>Bacilli</taxon>
        <taxon>Bacillales</taxon>
        <taxon>Paenibacillaceae</taxon>
        <taxon>Paenibacillus</taxon>
    </lineage>
</organism>
<evidence type="ECO:0000256" key="10">
    <source>
        <dbReference type="ARBA" id="ARBA00023012"/>
    </source>
</evidence>
<dbReference type="CDD" id="cd06225">
    <property type="entry name" value="HAMP"/>
    <property type="match status" value="1"/>
</dbReference>
<dbReference type="SMART" id="SM00304">
    <property type="entry name" value="HAMP"/>
    <property type="match status" value="1"/>
</dbReference>
<dbReference type="PROSITE" id="PS50109">
    <property type="entry name" value="HIS_KIN"/>
    <property type="match status" value="1"/>
</dbReference>
<dbReference type="Gene3D" id="3.30.565.10">
    <property type="entry name" value="Histidine kinase-like ATPase, C-terminal domain"/>
    <property type="match status" value="1"/>
</dbReference>
<dbReference type="GO" id="GO:0016301">
    <property type="term" value="F:kinase activity"/>
    <property type="evidence" value="ECO:0007669"/>
    <property type="project" value="UniProtKB-KW"/>
</dbReference>
<dbReference type="SMART" id="SM00387">
    <property type="entry name" value="HATPase_c"/>
    <property type="match status" value="1"/>
</dbReference>
<keyword evidence="12" id="KW-1133">Transmembrane helix</keyword>
<feature type="transmembrane region" description="Helical" evidence="12">
    <location>
        <begin position="139"/>
        <end position="161"/>
    </location>
</feature>
<dbReference type="InterPro" id="IPR010559">
    <property type="entry name" value="Sig_transdc_His_kin_internal"/>
</dbReference>
<comment type="catalytic activity">
    <reaction evidence="1">
        <text>ATP + protein L-histidine = ADP + protein N-phospho-L-histidine.</text>
        <dbReference type="EC" id="2.7.13.3"/>
    </reaction>
</comment>
<evidence type="ECO:0000256" key="11">
    <source>
        <dbReference type="ARBA" id="ARBA00023136"/>
    </source>
</evidence>
<evidence type="ECO:0000256" key="12">
    <source>
        <dbReference type="SAM" id="Phobius"/>
    </source>
</evidence>
<dbReference type="Pfam" id="PF00672">
    <property type="entry name" value="HAMP"/>
    <property type="match status" value="1"/>
</dbReference>
<keyword evidence="4" id="KW-1003">Cell membrane</keyword>
<keyword evidence="10" id="KW-0902">Two-component regulatory system</keyword>
<dbReference type="PANTHER" id="PTHR34220">
    <property type="entry name" value="SENSOR HISTIDINE KINASE YPDA"/>
    <property type="match status" value="1"/>
</dbReference>
<dbReference type="Pfam" id="PF02518">
    <property type="entry name" value="HATPase_c"/>
    <property type="match status" value="1"/>
</dbReference>
<keyword evidence="8 15" id="KW-0418">Kinase</keyword>
<feature type="domain" description="HAMP" evidence="14">
    <location>
        <begin position="159"/>
        <end position="211"/>
    </location>
</feature>
<dbReference type="Proteomes" id="UP001649230">
    <property type="component" value="Chromosome"/>
</dbReference>
<evidence type="ECO:0000313" key="16">
    <source>
        <dbReference type="Proteomes" id="UP001649230"/>
    </source>
</evidence>
<dbReference type="InterPro" id="IPR003594">
    <property type="entry name" value="HATPase_dom"/>
</dbReference>
<dbReference type="Gene3D" id="3.30.450.20">
    <property type="entry name" value="PAS domain"/>
    <property type="match status" value="1"/>
</dbReference>
<evidence type="ECO:0000259" key="13">
    <source>
        <dbReference type="PROSITE" id="PS50109"/>
    </source>
</evidence>
<dbReference type="InterPro" id="IPR003660">
    <property type="entry name" value="HAMP_dom"/>
</dbReference>
<evidence type="ECO:0000256" key="4">
    <source>
        <dbReference type="ARBA" id="ARBA00022475"/>
    </source>
</evidence>
<evidence type="ECO:0000256" key="9">
    <source>
        <dbReference type="ARBA" id="ARBA00022840"/>
    </source>
</evidence>
<keyword evidence="7" id="KW-0547">Nucleotide-binding</keyword>
<keyword evidence="6" id="KW-0808">Transferase</keyword>
<evidence type="ECO:0000256" key="2">
    <source>
        <dbReference type="ARBA" id="ARBA00004651"/>
    </source>
</evidence>
<dbReference type="PROSITE" id="PS50885">
    <property type="entry name" value="HAMP"/>
    <property type="match status" value="1"/>
</dbReference>
<name>A0ABY3SN57_9BACL</name>
<dbReference type="PRINTS" id="PR00344">
    <property type="entry name" value="BCTRLSENSOR"/>
</dbReference>
<protein>
    <recommendedName>
        <fullName evidence="3">histidine kinase</fullName>
        <ecNumber evidence="3">2.7.13.3</ecNumber>
    </recommendedName>
</protein>
<dbReference type="PANTHER" id="PTHR34220:SF7">
    <property type="entry name" value="SENSOR HISTIDINE KINASE YPDA"/>
    <property type="match status" value="1"/>
</dbReference>
<dbReference type="InterPro" id="IPR004358">
    <property type="entry name" value="Sig_transdc_His_kin-like_C"/>
</dbReference>
<dbReference type="Gene3D" id="6.10.340.10">
    <property type="match status" value="1"/>
</dbReference>
<feature type="domain" description="Histidine kinase" evidence="13">
    <location>
        <begin position="322"/>
        <end position="427"/>
    </location>
</feature>
<sequence>MKYIWCSPSDMGPNHVSDSSSLYVVRSILDPNDYLKTIGRLRMDVQKEVLQTMLKKANVVKNSSTFLIDNNHQVILASDMKAFPDFELPDSTSDAVTAQWQNDNNYYLYRALPSSQWSMVTVIPLNEVVQQSRQLRNDLLFMLVIVTAVTYVIAYLFSFSVTRRITQLTRRLRDVQNGNFIALAQTQGTDEIGELISTYNYMIEQISRLNKEQYKLGQEVKSAELKALQSQINPHFLYNTLDLINWMADSGMNADIKKVVKALSRFYKVSLSNGKDVITLREELQHVTFYVQIQNIRYENKITFENLVPDEFMDNRIPKITLQPIVENAILHGILGKPGREGTIRITAYLEADTIHLVVADDGIGMGDQQLQDARAGISKSRHSGSGYGVKNVTERLQHHFGPSFGLTYESKWGEGTKVNISIPVTREED</sequence>
<keyword evidence="9" id="KW-0067">ATP-binding</keyword>
<reference evidence="15 16" key="1">
    <citation type="journal article" date="2024" name="Int. J. Syst. Evol. Microbiol.">
        <title>Paenibacillus hexagrammi sp. nov., a novel bacterium isolated from the gut content of Hexagrammos agrammus.</title>
        <authorList>
            <person name="Jung H.K."/>
            <person name="Kim D.G."/>
            <person name="Zin H."/>
            <person name="Park J."/>
            <person name="Jung H."/>
            <person name="Kim Y.O."/>
            <person name="Kong H.J."/>
            <person name="Kim J.W."/>
            <person name="Kim Y.S."/>
        </authorList>
    </citation>
    <scope>NUCLEOTIDE SEQUENCE [LARGE SCALE GENOMIC DNA]</scope>
    <source>
        <strain evidence="15 16">YPD9-1</strain>
    </source>
</reference>
<evidence type="ECO:0000256" key="6">
    <source>
        <dbReference type="ARBA" id="ARBA00022679"/>
    </source>
</evidence>